<dbReference type="AlphaFoldDB" id="A0A7W9D3D8"/>
<proteinExistence type="predicted"/>
<gene>
    <name evidence="1" type="ORF">GGD50_004848</name>
</gene>
<dbReference type="RefSeq" id="WP_246451475.1">
    <property type="nucleotide sequence ID" value="NZ_JACHBI010000011.1"/>
</dbReference>
<organism evidence="1 2">
    <name type="scientific">Rhizobium paranaense</name>
    <dbReference type="NCBI Taxonomy" id="1650438"/>
    <lineage>
        <taxon>Bacteria</taxon>
        <taxon>Pseudomonadati</taxon>
        <taxon>Pseudomonadota</taxon>
        <taxon>Alphaproteobacteria</taxon>
        <taxon>Hyphomicrobiales</taxon>
        <taxon>Rhizobiaceae</taxon>
        <taxon>Rhizobium/Agrobacterium group</taxon>
        <taxon>Rhizobium</taxon>
    </lineage>
</organism>
<evidence type="ECO:0000313" key="2">
    <source>
        <dbReference type="Proteomes" id="UP000549882"/>
    </source>
</evidence>
<reference evidence="1 2" key="1">
    <citation type="submission" date="2020-08" db="EMBL/GenBank/DDBJ databases">
        <title>Genomic Encyclopedia of Type Strains, Phase IV (KMG-V): Genome sequencing to study the core and pangenomes of soil and plant-associated prokaryotes.</title>
        <authorList>
            <person name="Whitman W."/>
        </authorList>
    </citation>
    <scope>NUCLEOTIDE SEQUENCE [LARGE SCALE GENOMIC DNA]</scope>
    <source>
        <strain evidence="1 2">SEMIA 4064</strain>
    </source>
</reference>
<sequence length="77" mass="8347">MNAIAAGGAQLIDLGIVELIVSRNPGVSDQPGPRRGGAGDCNLGHSFWLFFDGLCTDNECMRKWGFASVFYDKNGRR</sequence>
<keyword evidence="2" id="KW-1185">Reference proteome</keyword>
<dbReference type="EMBL" id="JACHBI010000011">
    <property type="protein sequence ID" value="MBB5576213.1"/>
    <property type="molecule type" value="Genomic_DNA"/>
</dbReference>
<accession>A0A7W9D3D8</accession>
<dbReference type="Proteomes" id="UP000549882">
    <property type="component" value="Unassembled WGS sequence"/>
</dbReference>
<evidence type="ECO:0000313" key="1">
    <source>
        <dbReference type="EMBL" id="MBB5576213.1"/>
    </source>
</evidence>
<protein>
    <submittedName>
        <fullName evidence="1">Uncharacterized protein</fullName>
    </submittedName>
</protein>
<name>A0A7W9D3D8_9HYPH</name>
<comment type="caution">
    <text evidence="1">The sequence shown here is derived from an EMBL/GenBank/DDBJ whole genome shotgun (WGS) entry which is preliminary data.</text>
</comment>